<keyword evidence="3" id="KW-1185">Reference proteome</keyword>
<feature type="region of interest" description="Disordered" evidence="1">
    <location>
        <begin position="50"/>
        <end position="83"/>
    </location>
</feature>
<feature type="region of interest" description="Disordered" evidence="1">
    <location>
        <begin position="1"/>
        <end position="37"/>
    </location>
</feature>
<gene>
    <name evidence="2" type="ORF">PHMEG_00011680</name>
</gene>
<dbReference type="EMBL" id="NBNE01001262">
    <property type="protein sequence ID" value="OWZ14780.1"/>
    <property type="molecule type" value="Genomic_DNA"/>
</dbReference>
<comment type="caution">
    <text evidence="2">The sequence shown here is derived from an EMBL/GenBank/DDBJ whole genome shotgun (WGS) entry which is preliminary data.</text>
</comment>
<accession>A0A225WD70</accession>
<reference evidence="3" key="1">
    <citation type="submission" date="2017-03" db="EMBL/GenBank/DDBJ databases">
        <title>Phytopthora megakarya and P. palmivora, two closely related causual agents of cacao black pod achieved similar genome size and gene model numbers by different mechanisms.</title>
        <authorList>
            <person name="Ali S."/>
            <person name="Shao J."/>
            <person name="Larry D.J."/>
            <person name="Kronmiller B."/>
            <person name="Shen D."/>
            <person name="Strem M.D."/>
            <person name="Melnick R.L."/>
            <person name="Guiltinan M.J."/>
            <person name="Tyler B.M."/>
            <person name="Meinhardt L.W."/>
            <person name="Bailey B.A."/>
        </authorList>
    </citation>
    <scope>NUCLEOTIDE SEQUENCE [LARGE SCALE GENOMIC DNA]</scope>
    <source>
        <strain evidence="3">zdho120</strain>
    </source>
</reference>
<proteinExistence type="predicted"/>
<feature type="compositionally biased region" description="Low complexity" evidence="1">
    <location>
        <begin position="11"/>
        <end position="25"/>
    </location>
</feature>
<dbReference type="STRING" id="4795.A0A225WD70"/>
<sequence length="112" mass="11649">MTNQELDKTTDAATAEAGAPTAIQAPSEAASGSTTEEVVDVTADVVAWTDTPARVTSDPPSDPWVEARGETKGSLVDPEKTKKGNTKLVCDDIAPAPQAEVPKVAEERATSR</sequence>
<name>A0A225WD70_9STRA</name>
<feature type="compositionally biased region" description="Basic and acidic residues" evidence="1">
    <location>
        <begin position="1"/>
        <end position="10"/>
    </location>
</feature>
<evidence type="ECO:0000313" key="3">
    <source>
        <dbReference type="Proteomes" id="UP000198211"/>
    </source>
</evidence>
<dbReference type="AlphaFoldDB" id="A0A225WD70"/>
<evidence type="ECO:0000256" key="1">
    <source>
        <dbReference type="SAM" id="MobiDB-lite"/>
    </source>
</evidence>
<dbReference type="Proteomes" id="UP000198211">
    <property type="component" value="Unassembled WGS sequence"/>
</dbReference>
<evidence type="ECO:0000313" key="2">
    <source>
        <dbReference type="EMBL" id="OWZ14780.1"/>
    </source>
</evidence>
<protein>
    <submittedName>
        <fullName evidence="2">Uncharacterized protein</fullName>
    </submittedName>
</protein>
<feature type="compositionally biased region" description="Basic and acidic residues" evidence="1">
    <location>
        <begin position="65"/>
        <end position="82"/>
    </location>
</feature>
<organism evidence="2 3">
    <name type="scientific">Phytophthora megakarya</name>
    <dbReference type="NCBI Taxonomy" id="4795"/>
    <lineage>
        <taxon>Eukaryota</taxon>
        <taxon>Sar</taxon>
        <taxon>Stramenopiles</taxon>
        <taxon>Oomycota</taxon>
        <taxon>Peronosporomycetes</taxon>
        <taxon>Peronosporales</taxon>
        <taxon>Peronosporaceae</taxon>
        <taxon>Phytophthora</taxon>
    </lineage>
</organism>